<dbReference type="Proteomes" id="UP000567179">
    <property type="component" value="Unassembled WGS sequence"/>
</dbReference>
<name>A0A8H5BNL1_9AGAR</name>
<evidence type="ECO:0000313" key="2">
    <source>
        <dbReference type="EMBL" id="KAF5325432.1"/>
    </source>
</evidence>
<comment type="caution">
    <text evidence="2">The sequence shown here is derived from an EMBL/GenBank/DDBJ whole genome shotgun (WGS) entry which is preliminary data.</text>
</comment>
<keyword evidence="3" id="KW-1185">Reference proteome</keyword>
<accession>A0A8H5BNL1</accession>
<feature type="region of interest" description="Disordered" evidence="1">
    <location>
        <begin position="362"/>
        <end position="439"/>
    </location>
</feature>
<protein>
    <submittedName>
        <fullName evidence="2">Uncharacterized protein</fullName>
    </submittedName>
</protein>
<feature type="region of interest" description="Disordered" evidence="1">
    <location>
        <begin position="115"/>
        <end position="137"/>
    </location>
</feature>
<feature type="compositionally biased region" description="Low complexity" evidence="1">
    <location>
        <begin position="386"/>
        <end position="424"/>
    </location>
</feature>
<evidence type="ECO:0000256" key="1">
    <source>
        <dbReference type="SAM" id="MobiDB-lite"/>
    </source>
</evidence>
<dbReference type="OrthoDB" id="3224257at2759"/>
<sequence>MLLKLIPGRQEPTIHYTISFADLPASLPSPASWTVQMSHLFREDLEVPATLHSLDRAAGIPSLLEEVSLDLEMREVRCRFIDGSVEQFGFDHNGETLAGSFTDALEDIVTVVAESTREDEKAKREREQQRSRSMSVAVMPAAPVKPSGKVVGKHKKQRSLFMQLVSCVHSMVSSTPPSTSLPPHRATKLPTSHTRTMAPNTLATVEAEPSASAIHIPQTPGASARARALRRAARSALVDTFRRFVLTELTSRYYVGPDFRLTMGIANGKESDCPYLYRYQRERNGFCVWILHSMKRRALERMEQILEEAGAPIPIGSLGQRHLGIDNMLQTTTMDVPLSFSDEEDEEDDQPSPNMAETLEKSAMGSHTEEAKGSSHVRPPMPSRRTSTMTSDSSDSVSTHSSATSSSGESTASTSTAATSIESDTGSRNLTESSSEDGYPLRRESLLSIKEQDHPPLHHLSLASQQEYMQLYELRTRLNNLVQFAATQARVVVEESRSRAEILLVRSKRRAWLNKSLKHTRVANGSSPYGFAAPFRSSPLAMYVVSAADLARQGSAIARGSVSSTSSLSSAYFRSVSSMSSTSSSASSISKRSSARPRIRPKIDFEAALAAAVVGLDTDDPDIGGPIKFADVPHDDCEFEIFDKPSDARRHRRKRAELPVVPPQGMQVFPVTEEQPLRAVRRRNHRRSFEIDQGHRTFMGCDEIRVEDTMHSEIVDKQHFELGFGYPVQMFPSSLPPHADDAQCGEPLSPTDVGAEHMTSETELGMHRPIGAGRPKIRPRMRTNSMIGALLRGAKGVRETFGNVPKQQLPKAGIRDVAQTPASTLPESSILCQPLATHQPPPHTPPVSPSFGYISYSHNPPGISPAPLPKFAANRRAEDISRPPSPACVSTTAVYADEETGLDVEMNIQLRTPDANDDDGEPLSKIDDEFPSPTDTPPAVPRKRSSSYLGIYRPNHLRPKLDGVFPES</sequence>
<feature type="compositionally biased region" description="Basic and acidic residues" evidence="1">
    <location>
        <begin position="115"/>
        <end position="130"/>
    </location>
</feature>
<feature type="region of interest" description="Disordered" evidence="1">
    <location>
        <begin position="912"/>
        <end position="968"/>
    </location>
</feature>
<evidence type="ECO:0000313" key="3">
    <source>
        <dbReference type="Proteomes" id="UP000567179"/>
    </source>
</evidence>
<gene>
    <name evidence="2" type="ORF">D9619_009760</name>
</gene>
<dbReference type="AlphaFoldDB" id="A0A8H5BNL1"/>
<dbReference type="EMBL" id="JAACJJ010000015">
    <property type="protein sequence ID" value="KAF5325432.1"/>
    <property type="molecule type" value="Genomic_DNA"/>
</dbReference>
<organism evidence="2 3">
    <name type="scientific">Psilocybe cf. subviscida</name>
    <dbReference type="NCBI Taxonomy" id="2480587"/>
    <lineage>
        <taxon>Eukaryota</taxon>
        <taxon>Fungi</taxon>
        <taxon>Dikarya</taxon>
        <taxon>Basidiomycota</taxon>
        <taxon>Agaricomycotina</taxon>
        <taxon>Agaricomycetes</taxon>
        <taxon>Agaricomycetidae</taxon>
        <taxon>Agaricales</taxon>
        <taxon>Agaricineae</taxon>
        <taxon>Strophariaceae</taxon>
        <taxon>Psilocybe</taxon>
    </lineage>
</organism>
<reference evidence="2 3" key="1">
    <citation type="journal article" date="2020" name="ISME J.">
        <title>Uncovering the hidden diversity of litter-decomposition mechanisms in mushroom-forming fungi.</title>
        <authorList>
            <person name="Floudas D."/>
            <person name="Bentzer J."/>
            <person name="Ahren D."/>
            <person name="Johansson T."/>
            <person name="Persson P."/>
            <person name="Tunlid A."/>
        </authorList>
    </citation>
    <scope>NUCLEOTIDE SEQUENCE [LARGE SCALE GENOMIC DNA]</scope>
    <source>
        <strain evidence="2 3">CBS 101986</strain>
    </source>
</reference>
<proteinExistence type="predicted"/>